<gene>
    <name evidence="10" type="ORF">NQ491_04205</name>
</gene>
<comment type="cofactor">
    <cofactor evidence="1">
        <name>pyruvate</name>
        <dbReference type="ChEBI" id="CHEBI:15361"/>
    </cofactor>
</comment>
<reference evidence="10" key="1">
    <citation type="journal article" date="2022" name="Cell">
        <title>Design, construction, and in vivo augmentation of a complex gut microbiome.</title>
        <authorList>
            <person name="Cheng A.G."/>
            <person name="Ho P.Y."/>
            <person name="Aranda-Diaz A."/>
            <person name="Jain S."/>
            <person name="Yu F.B."/>
            <person name="Meng X."/>
            <person name="Wang M."/>
            <person name="Iakiviak M."/>
            <person name="Nagashima K."/>
            <person name="Zhao A."/>
            <person name="Murugkar P."/>
            <person name="Patil A."/>
            <person name="Atabakhsh K."/>
            <person name="Weakley A."/>
            <person name="Yan J."/>
            <person name="Brumbaugh A.R."/>
            <person name="Higginbottom S."/>
            <person name="Dimas A."/>
            <person name="Shiver A.L."/>
            <person name="Deutschbauer A."/>
            <person name="Neff N."/>
            <person name="Sonnenburg J.L."/>
            <person name="Huang K.C."/>
            <person name="Fischbach M.A."/>
        </authorList>
    </citation>
    <scope>NUCLEOTIDE SEQUENCE</scope>
    <source>
        <strain evidence="10">AP11</strain>
    </source>
</reference>
<dbReference type="InterPro" id="IPR003826">
    <property type="entry name" value="AdoMetDC_fam_prok"/>
</dbReference>
<dbReference type="GeneID" id="82890909"/>
<accession>A0ABY5V190</accession>
<dbReference type="PANTHER" id="PTHR33866:SF2">
    <property type="entry name" value="S-ADENOSYLMETHIONINE DECARBOXYLASE PROENZYME"/>
    <property type="match status" value="1"/>
</dbReference>
<evidence type="ECO:0000256" key="4">
    <source>
        <dbReference type="ARBA" id="ARBA00023066"/>
    </source>
</evidence>
<evidence type="ECO:0000256" key="9">
    <source>
        <dbReference type="ARBA" id="ARBA00023317"/>
    </source>
</evidence>
<dbReference type="Proteomes" id="UP001059295">
    <property type="component" value="Chromosome"/>
</dbReference>
<evidence type="ECO:0000256" key="7">
    <source>
        <dbReference type="ARBA" id="ARBA00023239"/>
    </source>
</evidence>
<proteinExistence type="predicted"/>
<dbReference type="RefSeq" id="WP_026089712.1">
    <property type="nucleotide sequence ID" value="NZ_CAPH01000015.1"/>
</dbReference>
<dbReference type="Gene3D" id="3.60.90.10">
    <property type="entry name" value="S-adenosylmethionine decarboxylase"/>
    <property type="match status" value="1"/>
</dbReference>
<dbReference type="PANTHER" id="PTHR33866">
    <property type="entry name" value="S-ADENOSYLMETHIONINE DECARBOXYLASE PROENZYME"/>
    <property type="match status" value="1"/>
</dbReference>
<keyword evidence="3" id="KW-0068">Autocatalytic cleavage</keyword>
<evidence type="ECO:0000256" key="3">
    <source>
        <dbReference type="ARBA" id="ARBA00022813"/>
    </source>
</evidence>
<keyword evidence="8" id="KW-0704">Schiff base</keyword>
<keyword evidence="5" id="KW-0620">Polyamine biosynthesis</keyword>
<keyword evidence="11" id="KW-1185">Reference proteome</keyword>
<dbReference type="SUPFAM" id="SSF56276">
    <property type="entry name" value="S-adenosylmethionine decarboxylase"/>
    <property type="match status" value="1"/>
</dbReference>
<dbReference type="EMBL" id="CP102294">
    <property type="protein sequence ID" value="UWN57987.1"/>
    <property type="molecule type" value="Genomic_DNA"/>
</dbReference>
<keyword evidence="2" id="KW-0210">Decarboxylase</keyword>
<keyword evidence="9" id="KW-0670">Pyruvate</keyword>
<protein>
    <submittedName>
        <fullName evidence="10">S-adenosylmethionine decarboxylase</fullName>
    </submittedName>
</protein>
<name>A0ABY5V190_9BACT</name>
<evidence type="ECO:0000313" key="10">
    <source>
        <dbReference type="EMBL" id="UWN57987.1"/>
    </source>
</evidence>
<evidence type="ECO:0000313" key="11">
    <source>
        <dbReference type="Proteomes" id="UP001059295"/>
    </source>
</evidence>
<keyword evidence="7" id="KW-0456">Lyase</keyword>
<keyword evidence="6" id="KW-0865">Zymogen</keyword>
<keyword evidence="4" id="KW-0745">Spermidine biosynthesis</keyword>
<evidence type="ECO:0000256" key="6">
    <source>
        <dbReference type="ARBA" id="ARBA00023145"/>
    </source>
</evidence>
<evidence type="ECO:0000256" key="5">
    <source>
        <dbReference type="ARBA" id="ARBA00023115"/>
    </source>
</evidence>
<dbReference type="InterPro" id="IPR016067">
    <property type="entry name" value="S-AdoMet_deCO2ase_core"/>
</dbReference>
<evidence type="ECO:0000256" key="2">
    <source>
        <dbReference type="ARBA" id="ARBA00022793"/>
    </source>
</evidence>
<organism evidence="10 11">
    <name type="scientific">Alistipes ihumii AP11</name>
    <dbReference type="NCBI Taxonomy" id="1211813"/>
    <lineage>
        <taxon>Bacteria</taxon>
        <taxon>Pseudomonadati</taxon>
        <taxon>Bacteroidota</taxon>
        <taxon>Bacteroidia</taxon>
        <taxon>Bacteroidales</taxon>
        <taxon>Rikenellaceae</taxon>
        <taxon>Alistipes</taxon>
    </lineage>
</organism>
<evidence type="ECO:0000256" key="8">
    <source>
        <dbReference type="ARBA" id="ARBA00023270"/>
    </source>
</evidence>
<dbReference type="Pfam" id="PF02675">
    <property type="entry name" value="AdoMet_dc"/>
    <property type="match status" value="1"/>
</dbReference>
<sequence>MQAKIWNFSEWIAETNPQKIREHFDALLRKAGFNILRFTAHNFKPQGYTALWLLSESHFAVHTFPEYGKTYIELSSCNLEYYQRFLEMTKEL</sequence>
<evidence type="ECO:0000256" key="1">
    <source>
        <dbReference type="ARBA" id="ARBA00001928"/>
    </source>
</evidence>